<dbReference type="RefSeq" id="WP_064253885.1">
    <property type="nucleotide sequence ID" value="NZ_CP013110.1"/>
</dbReference>
<dbReference type="Gene3D" id="3.40.190.100">
    <property type="entry name" value="Glycine betaine-binding periplasmic protein, domain 2"/>
    <property type="match status" value="1"/>
</dbReference>
<dbReference type="Proteomes" id="UP000182306">
    <property type="component" value="Plasmid C"/>
</dbReference>
<dbReference type="SUPFAM" id="SSF53850">
    <property type="entry name" value="Periplasmic binding protein-like II"/>
    <property type="match status" value="1"/>
</dbReference>
<name>A0A1L3LVM7_9HYPH</name>
<sequence>MKRVIASAMLALTLGAASPSMAFEPESDQPIKLMIADWSSMLIDTEILNIILSTYGYNVEKVVADDSARYPGFESGDLTIALETWQTTQDKAFTASVATGKVLDMGELGPHAKEDWWYPAYMEEKCPGLPDWKALKDCAAAFAAPETAPKGRYLSGPVSWGGHDEERVKALDLPFEVVHAGTDAAMFAELQSAYERKAPILLWIYEPHWAPTVYAGSFIKFPPYEAACYSDPSWGENKTAAYDCGKPEGWIKKMAWAEGEKVWPCAYDIVRKFTMDGKEVGELVYEVDVKARPVEEVAMEWAKKNEAKWRSWAACAQK</sequence>
<dbReference type="GO" id="GO:0043190">
    <property type="term" value="C:ATP-binding cassette (ABC) transporter complex"/>
    <property type="evidence" value="ECO:0007669"/>
    <property type="project" value="InterPro"/>
</dbReference>
<keyword evidence="2" id="KW-1185">Reference proteome</keyword>
<dbReference type="EMBL" id="CP013110">
    <property type="protein sequence ID" value="APG94128.1"/>
    <property type="molecule type" value="Genomic_DNA"/>
</dbReference>
<dbReference type="AlphaFoldDB" id="A0A1L3LVM7"/>
<dbReference type="Pfam" id="PF04069">
    <property type="entry name" value="OpuAC"/>
    <property type="match status" value="1"/>
</dbReference>
<dbReference type="GO" id="GO:0022857">
    <property type="term" value="F:transmembrane transporter activity"/>
    <property type="evidence" value="ECO:0007669"/>
    <property type="project" value="InterPro"/>
</dbReference>
<proteinExistence type="predicted"/>
<dbReference type="KEGG" id="same:SAMCFNEI73_pC0407"/>
<protein>
    <submittedName>
        <fullName evidence="1">L-proline glycine betaine binding ABC transporter protein ProX</fullName>
    </submittedName>
</protein>
<evidence type="ECO:0000313" key="2">
    <source>
        <dbReference type="Proteomes" id="UP000182306"/>
    </source>
</evidence>
<accession>A0A1L3LVM7</accession>
<gene>
    <name evidence="1" type="primary">proX</name>
    <name evidence="1" type="ORF">SAMCFNEI73_pC0407</name>
</gene>
<evidence type="ECO:0000313" key="1">
    <source>
        <dbReference type="EMBL" id="APG94128.1"/>
    </source>
</evidence>
<geneLocation type="plasmid" evidence="1 2">
    <name>C</name>
</geneLocation>
<dbReference type="CDD" id="cd13643">
    <property type="entry name" value="PBP2_BCP_2"/>
    <property type="match status" value="1"/>
</dbReference>
<reference evidence="1 2" key="1">
    <citation type="submission" date="2015-10" db="EMBL/GenBank/DDBJ databases">
        <title>Genomic differences between typical nodule nitrogen-fixing rhizobial strains and those coming from bean seeds.</title>
        <authorList>
            <person name="Peralta H."/>
            <person name="Aguilar-Vera A."/>
            <person name="Diaz R."/>
            <person name="Mora Y."/>
            <person name="Martinez-Batallar G."/>
            <person name="Salazar E."/>
            <person name="Vargas-Lagunas C."/>
            <person name="Encarnacion S."/>
            <person name="Girard L."/>
            <person name="Mora J."/>
        </authorList>
    </citation>
    <scope>NUCLEOTIDE SEQUENCE [LARGE SCALE GENOMIC DNA]</scope>
    <source>
        <strain evidence="1 2">CFNEI 73</strain>
        <plasmid evidence="1 2">C</plasmid>
    </source>
</reference>
<dbReference type="InterPro" id="IPR007210">
    <property type="entry name" value="ABC_Gly_betaine_transp_sub-bd"/>
</dbReference>
<keyword evidence="1" id="KW-0614">Plasmid</keyword>
<organism evidence="1 2">
    <name type="scientific">Sinorhizobium americanum</name>
    <dbReference type="NCBI Taxonomy" id="194963"/>
    <lineage>
        <taxon>Bacteria</taxon>
        <taxon>Pseudomonadati</taxon>
        <taxon>Pseudomonadota</taxon>
        <taxon>Alphaproteobacteria</taxon>
        <taxon>Hyphomicrobiales</taxon>
        <taxon>Rhizobiaceae</taxon>
        <taxon>Sinorhizobium/Ensifer group</taxon>
        <taxon>Sinorhizobium</taxon>
    </lineage>
</organism>
<dbReference type="Gene3D" id="3.40.190.10">
    <property type="entry name" value="Periplasmic binding protein-like II"/>
    <property type="match status" value="1"/>
</dbReference>